<name>A0A286UQH3_9AGAM</name>
<keyword evidence="3" id="KW-1185">Reference proteome</keyword>
<organism evidence="2 3">
    <name type="scientific">Pyrrhoderma noxium</name>
    <dbReference type="NCBI Taxonomy" id="2282107"/>
    <lineage>
        <taxon>Eukaryota</taxon>
        <taxon>Fungi</taxon>
        <taxon>Dikarya</taxon>
        <taxon>Basidiomycota</taxon>
        <taxon>Agaricomycotina</taxon>
        <taxon>Agaricomycetes</taxon>
        <taxon>Hymenochaetales</taxon>
        <taxon>Hymenochaetaceae</taxon>
        <taxon>Pyrrhoderma</taxon>
    </lineage>
</organism>
<gene>
    <name evidence="2" type="ORF">PNOK_0177700</name>
</gene>
<keyword evidence="1" id="KW-0732">Signal</keyword>
<reference evidence="2 3" key="1">
    <citation type="journal article" date="2017" name="Mol. Ecol.">
        <title>Comparative and population genomic landscape of Phellinus noxius: A hypervariable fungus causing root rot in trees.</title>
        <authorList>
            <person name="Chung C.L."/>
            <person name="Lee T.J."/>
            <person name="Akiba M."/>
            <person name="Lee H.H."/>
            <person name="Kuo T.H."/>
            <person name="Liu D."/>
            <person name="Ke H.M."/>
            <person name="Yokoi T."/>
            <person name="Roa M.B."/>
            <person name="Lu M.J."/>
            <person name="Chang Y.Y."/>
            <person name="Ann P.J."/>
            <person name="Tsai J.N."/>
            <person name="Chen C.Y."/>
            <person name="Tzean S.S."/>
            <person name="Ota Y."/>
            <person name="Hattori T."/>
            <person name="Sahashi N."/>
            <person name="Liou R.F."/>
            <person name="Kikuchi T."/>
            <person name="Tsai I.J."/>
        </authorList>
    </citation>
    <scope>NUCLEOTIDE SEQUENCE [LARGE SCALE GENOMIC DNA]</scope>
    <source>
        <strain evidence="2 3">FFPRI411160</strain>
    </source>
</reference>
<feature type="chain" id="PRO_5013776667" evidence="1">
    <location>
        <begin position="23"/>
        <end position="107"/>
    </location>
</feature>
<accession>A0A286UQH3</accession>
<evidence type="ECO:0000313" key="2">
    <source>
        <dbReference type="EMBL" id="PAV21820.1"/>
    </source>
</evidence>
<dbReference type="InParanoid" id="A0A286UQH3"/>
<comment type="caution">
    <text evidence="2">The sequence shown here is derived from an EMBL/GenBank/DDBJ whole genome shotgun (WGS) entry which is preliminary data.</text>
</comment>
<evidence type="ECO:0000256" key="1">
    <source>
        <dbReference type="SAM" id="SignalP"/>
    </source>
</evidence>
<protein>
    <submittedName>
        <fullName evidence="2">Uncharacterized protein</fullName>
    </submittedName>
</protein>
<proteinExistence type="predicted"/>
<dbReference type="Proteomes" id="UP000217199">
    <property type="component" value="Unassembled WGS sequence"/>
</dbReference>
<dbReference type="AlphaFoldDB" id="A0A286UQH3"/>
<sequence>MYSSNIILLLSCLFALFSLISAAPVASPVDLLERIAEPEPGFGGSDQDWKRGMGGMNQDWKRGMGGMNQDWKRGGGIDKDWKRGMGGMNQDWKPGVLCVELCIVFCY</sequence>
<feature type="signal peptide" evidence="1">
    <location>
        <begin position="1"/>
        <end position="22"/>
    </location>
</feature>
<dbReference type="EMBL" id="NBII01000002">
    <property type="protein sequence ID" value="PAV21820.1"/>
    <property type="molecule type" value="Genomic_DNA"/>
</dbReference>
<evidence type="ECO:0000313" key="3">
    <source>
        <dbReference type="Proteomes" id="UP000217199"/>
    </source>
</evidence>